<accession>A0A0C1H2K0</accession>
<organism evidence="1 2">
    <name type="scientific">Morococcus cerebrosus</name>
    <dbReference type="NCBI Taxonomy" id="1056807"/>
    <lineage>
        <taxon>Bacteria</taxon>
        <taxon>Pseudomonadati</taxon>
        <taxon>Pseudomonadota</taxon>
        <taxon>Betaproteobacteria</taxon>
        <taxon>Neisseriales</taxon>
        <taxon>Neisseriaceae</taxon>
        <taxon>Morococcus</taxon>
    </lineage>
</organism>
<dbReference type="EMBL" id="JUFZ01000015">
    <property type="protein sequence ID" value="KIC12650.1"/>
    <property type="molecule type" value="Genomic_DNA"/>
</dbReference>
<dbReference type="AlphaFoldDB" id="A0A0C1H2K0"/>
<comment type="caution">
    <text evidence="1">The sequence shown here is derived from an EMBL/GenBank/DDBJ whole genome shotgun (WGS) entry which is preliminary data.</text>
</comment>
<sequence>MANETGCCFSGRLKRSGCFKLFRRPQQVNPSHPDPHQ</sequence>
<name>A0A0C1H2K0_9NEIS</name>
<evidence type="ECO:0000313" key="2">
    <source>
        <dbReference type="Proteomes" id="UP000031390"/>
    </source>
</evidence>
<protein>
    <submittedName>
        <fullName evidence="1">Uncharacterized protein</fullName>
    </submittedName>
</protein>
<reference evidence="1 2" key="1">
    <citation type="submission" date="2014-12" db="EMBL/GenBank/DDBJ databases">
        <title>Genome sequence of Morococcus cerebrosus.</title>
        <authorList>
            <person name="Shin S.-K."/>
            <person name="Yi H."/>
        </authorList>
    </citation>
    <scope>NUCLEOTIDE SEQUENCE [LARGE SCALE GENOMIC DNA]</scope>
    <source>
        <strain evidence="1 2">CIP 81.93</strain>
    </source>
</reference>
<dbReference type="Proteomes" id="UP000031390">
    <property type="component" value="Unassembled WGS sequence"/>
</dbReference>
<proteinExistence type="predicted"/>
<gene>
    <name evidence="1" type="ORF">MCC93_03850</name>
</gene>
<evidence type="ECO:0000313" key="1">
    <source>
        <dbReference type="EMBL" id="KIC12650.1"/>
    </source>
</evidence>